<protein>
    <submittedName>
        <fullName evidence="2">Uncharacterized protein</fullName>
    </submittedName>
</protein>
<feature type="non-terminal residue" evidence="2">
    <location>
        <position position="1"/>
    </location>
</feature>
<proteinExistence type="predicted"/>
<dbReference type="EMBL" id="KV929687">
    <property type="protein sequence ID" value="PIO33540.1"/>
    <property type="molecule type" value="Genomic_DNA"/>
</dbReference>
<gene>
    <name evidence="2" type="ORF">AB205_0208810</name>
</gene>
<accession>A0A2G9S0A5</accession>
<dbReference type="OrthoDB" id="273452at2759"/>
<evidence type="ECO:0000313" key="2">
    <source>
        <dbReference type="EMBL" id="PIO33540.1"/>
    </source>
</evidence>
<feature type="region of interest" description="Disordered" evidence="1">
    <location>
        <begin position="91"/>
        <end position="117"/>
    </location>
</feature>
<keyword evidence="3" id="KW-1185">Reference proteome</keyword>
<dbReference type="Proteomes" id="UP000228934">
    <property type="component" value="Unassembled WGS sequence"/>
</dbReference>
<evidence type="ECO:0000313" key="3">
    <source>
        <dbReference type="Proteomes" id="UP000228934"/>
    </source>
</evidence>
<feature type="compositionally biased region" description="Polar residues" evidence="1">
    <location>
        <begin position="91"/>
        <end position="108"/>
    </location>
</feature>
<sequence length="117" mass="13373">ETCYVPSDTCIQHAYKWHKDLCQLLLSAYSGLFSYYATLLKEIPDLTQVDIEELMPGKTLSQMCNQLQHTTTPSMCGMVSTDGPNTPRFCSHQNIPNRQKIRQNTRTPLKSMGHEHE</sequence>
<organism evidence="2 3">
    <name type="scientific">Aquarana catesbeiana</name>
    <name type="common">American bullfrog</name>
    <name type="synonym">Rana catesbeiana</name>
    <dbReference type="NCBI Taxonomy" id="8400"/>
    <lineage>
        <taxon>Eukaryota</taxon>
        <taxon>Metazoa</taxon>
        <taxon>Chordata</taxon>
        <taxon>Craniata</taxon>
        <taxon>Vertebrata</taxon>
        <taxon>Euteleostomi</taxon>
        <taxon>Amphibia</taxon>
        <taxon>Batrachia</taxon>
        <taxon>Anura</taxon>
        <taxon>Neobatrachia</taxon>
        <taxon>Ranoidea</taxon>
        <taxon>Ranidae</taxon>
        <taxon>Aquarana</taxon>
    </lineage>
</organism>
<name>A0A2G9S0A5_AQUCT</name>
<reference evidence="3" key="1">
    <citation type="journal article" date="2017" name="Nat. Commun.">
        <title>The North American bullfrog draft genome provides insight into hormonal regulation of long noncoding RNA.</title>
        <authorList>
            <person name="Hammond S.A."/>
            <person name="Warren R.L."/>
            <person name="Vandervalk B.P."/>
            <person name="Kucuk E."/>
            <person name="Khan H."/>
            <person name="Gibb E.A."/>
            <person name="Pandoh P."/>
            <person name="Kirk H."/>
            <person name="Zhao Y."/>
            <person name="Jones M."/>
            <person name="Mungall A.J."/>
            <person name="Coope R."/>
            <person name="Pleasance S."/>
            <person name="Moore R.A."/>
            <person name="Holt R.A."/>
            <person name="Round J.M."/>
            <person name="Ohora S."/>
            <person name="Walle B.V."/>
            <person name="Veldhoen N."/>
            <person name="Helbing C.C."/>
            <person name="Birol I."/>
        </authorList>
    </citation>
    <scope>NUCLEOTIDE SEQUENCE [LARGE SCALE GENOMIC DNA]</scope>
</reference>
<dbReference type="AlphaFoldDB" id="A0A2G9S0A5"/>
<evidence type="ECO:0000256" key="1">
    <source>
        <dbReference type="SAM" id="MobiDB-lite"/>
    </source>
</evidence>